<dbReference type="PROSITE" id="PS51186">
    <property type="entry name" value="GNAT"/>
    <property type="match status" value="1"/>
</dbReference>
<accession>A0ABS7K744</accession>
<keyword evidence="3" id="KW-1185">Reference proteome</keyword>
<dbReference type="PANTHER" id="PTHR43792">
    <property type="entry name" value="GNAT FAMILY, PUTATIVE (AFU_ORTHOLOGUE AFUA_3G00765)-RELATED-RELATED"/>
    <property type="match status" value="1"/>
</dbReference>
<dbReference type="EMBL" id="JACWFH010000019">
    <property type="protein sequence ID" value="MBY0098092.1"/>
    <property type="molecule type" value="Genomic_DNA"/>
</dbReference>
<proteinExistence type="predicted"/>
<dbReference type="PANTHER" id="PTHR43792:SF1">
    <property type="entry name" value="N-ACETYLTRANSFERASE DOMAIN-CONTAINING PROTEIN"/>
    <property type="match status" value="1"/>
</dbReference>
<dbReference type="Pfam" id="PF13302">
    <property type="entry name" value="Acetyltransf_3"/>
    <property type="match status" value="1"/>
</dbReference>
<dbReference type="InterPro" id="IPR016181">
    <property type="entry name" value="Acyl_CoA_acyltransferase"/>
</dbReference>
<reference evidence="2 3" key="1">
    <citation type="submission" date="2020-07" db="EMBL/GenBank/DDBJ databases">
        <title>Fungal Genomes of the International Space Station.</title>
        <authorList>
            <person name="Seuylemezian A."/>
            <person name="Singh N.K."/>
            <person name="Wood J."/>
            <person name="Venkateswaran K."/>
        </authorList>
    </citation>
    <scope>NUCLEOTIDE SEQUENCE [LARGE SCALE GENOMIC DNA]</scope>
    <source>
        <strain evidence="2 3">PL-B2</strain>
    </source>
</reference>
<evidence type="ECO:0000313" key="2">
    <source>
        <dbReference type="EMBL" id="MBY0098092.1"/>
    </source>
</evidence>
<evidence type="ECO:0000259" key="1">
    <source>
        <dbReference type="PROSITE" id="PS51186"/>
    </source>
</evidence>
<evidence type="ECO:0000313" key="3">
    <source>
        <dbReference type="Proteomes" id="UP000769780"/>
    </source>
</evidence>
<dbReference type="SUPFAM" id="SSF55729">
    <property type="entry name" value="Acyl-CoA N-acyltransferases (Nat)"/>
    <property type="match status" value="1"/>
</dbReference>
<dbReference type="Gene3D" id="3.40.630.30">
    <property type="match status" value="1"/>
</dbReference>
<dbReference type="InterPro" id="IPR051531">
    <property type="entry name" value="N-acetyltransferase"/>
</dbReference>
<name>A0ABS7K744_9BACI</name>
<gene>
    <name evidence="2" type="ORF">H0185_14920</name>
</gene>
<dbReference type="Proteomes" id="UP000769780">
    <property type="component" value="Unassembled WGS sequence"/>
</dbReference>
<feature type="domain" description="N-acetyltransferase" evidence="1">
    <location>
        <begin position="7"/>
        <end position="161"/>
    </location>
</feature>
<dbReference type="InterPro" id="IPR000182">
    <property type="entry name" value="GNAT_dom"/>
</dbReference>
<dbReference type="RefSeq" id="WP_221874315.1">
    <property type="nucleotide sequence ID" value="NZ_JACWFH010000019.1"/>
</dbReference>
<sequence length="161" mass="18598">MFETKRCLINTLRTSDSEEVKRLFINPEVRKFLGGVPTVASMEGILNEMVDPTATSYYWVIREKNTNEFIGFVSLDPHHDGDDLELSYQLLPKWWGAGYGTEVVKRVLQFAFNELNLPKVVAETQSKNTFSCRLLERLGMELERTTIRFCAEQSIYSIKHL</sequence>
<protein>
    <submittedName>
        <fullName evidence="2">GNAT family N-acetyltransferase</fullName>
    </submittedName>
</protein>
<dbReference type="CDD" id="cd04301">
    <property type="entry name" value="NAT_SF"/>
    <property type="match status" value="1"/>
</dbReference>
<organism evidence="2 3">
    <name type="scientific">Mesobacillus maritimus</name>
    <dbReference type="NCBI Taxonomy" id="1643336"/>
    <lineage>
        <taxon>Bacteria</taxon>
        <taxon>Bacillati</taxon>
        <taxon>Bacillota</taxon>
        <taxon>Bacilli</taxon>
        <taxon>Bacillales</taxon>
        <taxon>Bacillaceae</taxon>
        <taxon>Mesobacillus</taxon>
    </lineage>
</organism>
<comment type="caution">
    <text evidence="2">The sequence shown here is derived from an EMBL/GenBank/DDBJ whole genome shotgun (WGS) entry which is preliminary data.</text>
</comment>